<evidence type="ECO:0000313" key="20">
    <source>
        <dbReference type="EMBL" id="GJD56247.1"/>
    </source>
</evidence>
<evidence type="ECO:0000256" key="10">
    <source>
        <dbReference type="ARBA" id="ARBA00022692"/>
    </source>
</evidence>
<evidence type="ECO:0000256" key="3">
    <source>
        <dbReference type="ARBA" id="ARBA00004927"/>
    </source>
</evidence>
<dbReference type="EMBL" id="BPQI01000053">
    <property type="protein sequence ID" value="GJD56247.1"/>
    <property type="molecule type" value="Genomic_DNA"/>
</dbReference>
<dbReference type="Gene3D" id="3.30.428.30">
    <property type="entry name" value="HIT family - CDH-like"/>
    <property type="match status" value="1"/>
</dbReference>
<dbReference type="GO" id="GO:0005886">
    <property type="term" value="C:plasma membrane"/>
    <property type="evidence" value="ECO:0007669"/>
    <property type="project" value="UniProtKB-SubCell"/>
</dbReference>
<keyword evidence="15" id="KW-0594">Phospholipid biosynthesis</keyword>
<dbReference type="AlphaFoldDB" id="A0A564G7K8"/>
<keyword evidence="19" id="KW-0732">Signal</keyword>
<keyword evidence="9" id="KW-0444">Lipid biosynthesis</keyword>
<organism evidence="21 22">
    <name type="scientific">Methylobacterium dankookense</name>
    <dbReference type="NCBI Taxonomy" id="560405"/>
    <lineage>
        <taxon>Bacteria</taxon>
        <taxon>Pseudomonadati</taxon>
        <taxon>Pseudomonadota</taxon>
        <taxon>Alphaproteobacteria</taxon>
        <taxon>Hyphomicrobiales</taxon>
        <taxon>Methylobacteriaceae</taxon>
        <taxon>Methylobacterium</taxon>
    </lineage>
</organism>
<dbReference type="GO" id="GO:0008715">
    <property type="term" value="F:CDP-diacylglycerol diphosphatase activity"/>
    <property type="evidence" value="ECO:0007669"/>
    <property type="project" value="UniProtKB-EC"/>
</dbReference>
<dbReference type="Proteomes" id="UP000401717">
    <property type="component" value="Unassembled WGS sequence"/>
</dbReference>
<evidence type="ECO:0000256" key="14">
    <source>
        <dbReference type="ARBA" id="ARBA00023136"/>
    </source>
</evidence>
<keyword evidence="12" id="KW-1133">Transmembrane helix</keyword>
<evidence type="ECO:0000256" key="1">
    <source>
        <dbReference type="ARBA" id="ARBA00001007"/>
    </source>
</evidence>
<keyword evidence="10" id="KW-0812">Transmembrane</keyword>
<dbReference type="Proteomes" id="UP001055303">
    <property type="component" value="Unassembled WGS sequence"/>
</dbReference>
<evidence type="ECO:0000256" key="11">
    <source>
        <dbReference type="ARBA" id="ARBA00022801"/>
    </source>
</evidence>
<dbReference type="InterPro" id="IPR003763">
    <property type="entry name" value="CDP-diacylglyc_Pase"/>
</dbReference>
<reference evidence="20" key="2">
    <citation type="journal article" date="2021" name="Front. Microbiol.">
        <title>Comprehensive Comparative Genomics and Phenotyping of Methylobacterium Species.</title>
        <authorList>
            <person name="Alessa O."/>
            <person name="Ogura Y."/>
            <person name="Fujitani Y."/>
            <person name="Takami H."/>
            <person name="Hayashi T."/>
            <person name="Sahin N."/>
            <person name="Tani A."/>
        </authorList>
    </citation>
    <scope>NUCLEOTIDE SEQUENCE</scope>
    <source>
        <strain evidence="20">DSM 22415</strain>
    </source>
</reference>
<evidence type="ECO:0000256" key="17">
    <source>
        <dbReference type="ARBA" id="ARBA00032888"/>
    </source>
</evidence>
<evidence type="ECO:0000256" key="7">
    <source>
        <dbReference type="ARBA" id="ARBA00019608"/>
    </source>
</evidence>
<comment type="pathway">
    <text evidence="4">Lipid metabolism.</text>
</comment>
<comment type="catalytic activity">
    <reaction evidence="1">
        <text>a CDP-1,2-diacyl-sn-glycerol + H2O = a 1,2-diacyl-sn-glycero-3-phosphate + CMP + 2 H(+)</text>
        <dbReference type="Rhea" id="RHEA:15221"/>
        <dbReference type="ChEBI" id="CHEBI:15377"/>
        <dbReference type="ChEBI" id="CHEBI:15378"/>
        <dbReference type="ChEBI" id="CHEBI:58332"/>
        <dbReference type="ChEBI" id="CHEBI:58608"/>
        <dbReference type="ChEBI" id="CHEBI:60377"/>
        <dbReference type="EC" id="3.6.1.26"/>
    </reaction>
</comment>
<evidence type="ECO:0000313" key="23">
    <source>
        <dbReference type="Proteomes" id="UP001055303"/>
    </source>
</evidence>
<dbReference type="RefSeq" id="WP_144768936.1">
    <property type="nucleotide sequence ID" value="NZ_BPQI01000053.1"/>
</dbReference>
<evidence type="ECO:0000256" key="16">
    <source>
        <dbReference type="ARBA" id="ARBA00023264"/>
    </source>
</evidence>
<evidence type="ECO:0000256" key="8">
    <source>
        <dbReference type="ARBA" id="ARBA00022475"/>
    </source>
</evidence>
<gene>
    <name evidence="21" type="primary">cdh</name>
    <name evidence="20" type="ORF">IFDJLNFL_2142</name>
    <name evidence="21" type="ORF">MTDSW087_05667</name>
</gene>
<evidence type="ECO:0000313" key="22">
    <source>
        <dbReference type="Proteomes" id="UP000401717"/>
    </source>
</evidence>
<evidence type="ECO:0000256" key="12">
    <source>
        <dbReference type="ARBA" id="ARBA00022989"/>
    </source>
</evidence>
<evidence type="ECO:0000256" key="9">
    <source>
        <dbReference type="ARBA" id="ARBA00022516"/>
    </source>
</evidence>
<keyword evidence="23" id="KW-1185">Reference proteome</keyword>
<name>A0A564G7K8_9HYPH</name>
<evidence type="ECO:0000256" key="19">
    <source>
        <dbReference type="SAM" id="SignalP"/>
    </source>
</evidence>
<evidence type="ECO:0000256" key="15">
    <source>
        <dbReference type="ARBA" id="ARBA00023209"/>
    </source>
</evidence>
<evidence type="ECO:0000313" key="21">
    <source>
        <dbReference type="EMBL" id="VUF15918.1"/>
    </source>
</evidence>
<comment type="similarity">
    <text evidence="5">Belongs to the Cdh family.</text>
</comment>
<keyword evidence="8" id="KW-1003">Cell membrane</keyword>
<feature type="chain" id="PRO_5022181840" description="CDP-diacylglycerol pyrophosphatase" evidence="19">
    <location>
        <begin position="20"/>
        <end position="262"/>
    </location>
</feature>
<reference evidence="21 22" key="1">
    <citation type="submission" date="2019-06" db="EMBL/GenBank/DDBJ databases">
        <authorList>
            <person name="Rodrigo-Torres L."/>
            <person name="Arahal R. D."/>
            <person name="Lucena T."/>
        </authorList>
    </citation>
    <scope>NUCLEOTIDE SEQUENCE [LARGE SCALE GENOMIC DNA]</scope>
    <source>
        <strain evidence="21 22">SW08-7</strain>
    </source>
</reference>
<proteinExistence type="inferred from homology"/>
<sequence length="262" mass="27257">MRALLLIVPALVMAGSAFAGPDPTRDVLWAALKTCVLAKRYADRSFPCHAVDLGNAERPGTAILRAPGRSTHFVVMPTDTVSGVEAPVLRGPIGAAYWRAALAARHLVSDAARDGLAAEDVGLAVNSVGGRSQDQLHIHLACVHPGVTSALQHSADHVGGHWSLLPMRLMGSRFFALRVDAKSLPAFNPFAALGRLPGRPVGLRDVSLAMVPMPAATIPAGGVVPVGGAAPADHGRDVVLLAYRAPNAHAEKLLDTGCTAVR</sequence>
<dbReference type="GO" id="GO:0008654">
    <property type="term" value="P:phospholipid biosynthetic process"/>
    <property type="evidence" value="ECO:0007669"/>
    <property type="project" value="UniProtKB-KW"/>
</dbReference>
<keyword evidence="13" id="KW-0443">Lipid metabolism</keyword>
<comment type="pathway">
    <text evidence="3">Phospholipid metabolism; CDP-diacylglycerol degradation; phosphatidate from CDP-diacylglycerol: step 1/1.</text>
</comment>
<dbReference type="EMBL" id="CABFVH010000078">
    <property type="protein sequence ID" value="VUF15918.1"/>
    <property type="molecule type" value="Genomic_DNA"/>
</dbReference>
<evidence type="ECO:0000256" key="6">
    <source>
        <dbReference type="ARBA" id="ARBA00012375"/>
    </source>
</evidence>
<dbReference type="Pfam" id="PF02611">
    <property type="entry name" value="CDH"/>
    <property type="match status" value="1"/>
</dbReference>
<dbReference type="GO" id="GO:0046342">
    <property type="term" value="P:CDP-diacylglycerol catabolic process"/>
    <property type="evidence" value="ECO:0007669"/>
    <property type="project" value="UniProtKB-UniPathway"/>
</dbReference>
<dbReference type="InterPro" id="IPR036265">
    <property type="entry name" value="HIT-like_sf"/>
</dbReference>
<dbReference type="SUPFAM" id="SSF54197">
    <property type="entry name" value="HIT-like"/>
    <property type="match status" value="1"/>
</dbReference>
<keyword evidence="11 21" id="KW-0378">Hydrolase</keyword>
<evidence type="ECO:0000256" key="13">
    <source>
        <dbReference type="ARBA" id="ARBA00023098"/>
    </source>
</evidence>
<keyword evidence="14" id="KW-0472">Membrane</keyword>
<evidence type="ECO:0000256" key="5">
    <source>
        <dbReference type="ARBA" id="ARBA00006435"/>
    </source>
</evidence>
<reference evidence="20" key="3">
    <citation type="submission" date="2021-08" db="EMBL/GenBank/DDBJ databases">
        <authorList>
            <person name="Tani A."/>
            <person name="Ola A."/>
            <person name="Ogura Y."/>
            <person name="Katsura K."/>
            <person name="Hayashi T."/>
        </authorList>
    </citation>
    <scope>NUCLEOTIDE SEQUENCE</scope>
    <source>
        <strain evidence="20">DSM 22415</strain>
    </source>
</reference>
<feature type="signal peptide" evidence="19">
    <location>
        <begin position="1"/>
        <end position="19"/>
    </location>
</feature>
<evidence type="ECO:0000256" key="2">
    <source>
        <dbReference type="ARBA" id="ARBA00004162"/>
    </source>
</evidence>
<protein>
    <recommendedName>
        <fullName evidence="7">CDP-diacylglycerol pyrophosphatase</fullName>
        <ecNumber evidence="6">3.6.1.26</ecNumber>
    </recommendedName>
    <alternativeName>
        <fullName evidence="17">CDP-diacylglycerol phosphatidylhydrolase</fullName>
    </alternativeName>
    <alternativeName>
        <fullName evidence="18">CDP-diglyceride hydrolase</fullName>
    </alternativeName>
</protein>
<evidence type="ECO:0000256" key="4">
    <source>
        <dbReference type="ARBA" id="ARBA00005189"/>
    </source>
</evidence>
<accession>A0A564G7K8</accession>
<keyword evidence="16" id="KW-1208">Phospholipid metabolism</keyword>
<dbReference type="OrthoDB" id="481399at2"/>
<comment type="subcellular location">
    <subcellularLocation>
        <location evidence="2">Cell membrane</location>
        <topology evidence="2">Single-pass membrane protein</topology>
    </subcellularLocation>
</comment>
<dbReference type="EC" id="3.6.1.26" evidence="6"/>
<evidence type="ECO:0000256" key="18">
    <source>
        <dbReference type="ARBA" id="ARBA00032892"/>
    </source>
</evidence>
<dbReference type="UniPathway" id="UPA00609">
    <property type="reaction ID" value="UER00664"/>
</dbReference>